<dbReference type="EMBL" id="JBBCAQ010000006">
    <property type="protein sequence ID" value="KAK7602982.1"/>
    <property type="molecule type" value="Genomic_DNA"/>
</dbReference>
<dbReference type="PANTHER" id="PTHR10876:SF0">
    <property type="entry name" value="ZINC FINGER PROTEIN ZPR1"/>
    <property type="match status" value="1"/>
</dbReference>
<gene>
    <name evidence="9" type="ORF">V9T40_002981</name>
</gene>
<sequence>MGSTGRLFRPLDADDPEPETTIIESLCMNCGENGVTRLLLTKIPFYKDVIIMSFKCEHCGYQNNEIQSGGRIEEKGIRINLHVQTMDDLNRVLVKSDFTSIKIPELDFEIPANSQKGEVTTVEGVLDRTVTGLKQDQENRRKDYPELAEQIERFVAKIERLKNLDPPFKMIIEDISGNCFLSNPKAPGIDPGAQISLFTRNVDQNHTLGIYTEEELQDEPVETDKNILTKPSENFTYESLQSEIFQLPSNCPACNAPCKMNSKLTQIPYFKEVLIMATNCEACGYRSNEVKSGTGIEPQGVRIEVSIKDPDDMTRDILKSDTCSLFIPELELEMGPATLGGRFTTVEGLLVNIKEQLSTQGTMFSDSAEDKSKAQMLSFLEKLEKLITSQLPFTLILDDPAGNSYAQSKTPPEPDEGLKIIHYDRSFEQNDELGLNDMVVDNY</sequence>
<keyword evidence="4" id="KW-0677">Repeat</keyword>
<dbReference type="Gene3D" id="2.20.25.420">
    <property type="entry name" value="ZPR1, zinc finger domain"/>
    <property type="match status" value="2"/>
</dbReference>
<keyword evidence="10" id="KW-1185">Reference proteome</keyword>
<dbReference type="FunFam" id="2.60.120.1040:FF:000001">
    <property type="entry name" value="Zinc finger protein ZPR1"/>
    <property type="match status" value="1"/>
</dbReference>
<comment type="subcellular location">
    <subcellularLocation>
        <location evidence="1">Nucleus</location>
    </subcellularLocation>
</comment>
<dbReference type="Pfam" id="PF03367">
    <property type="entry name" value="Zn_ribbon_ZPR1"/>
    <property type="match status" value="2"/>
</dbReference>
<evidence type="ECO:0000313" key="10">
    <source>
        <dbReference type="Proteomes" id="UP001367676"/>
    </source>
</evidence>
<evidence type="ECO:0000256" key="1">
    <source>
        <dbReference type="ARBA" id="ARBA00004123"/>
    </source>
</evidence>
<dbReference type="Gene3D" id="2.60.120.1040">
    <property type="entry name" value="ZPR1, A/B domain"/>
    <property type="match status" value="2"/>
</dbReference>
<organism evidence="9 10">
    <name type="scientific">Parthenolecanium corni</name>
    <dbReference type="NCBI Taxonomy" id="536013"/>
    <lineage>
        <taxon>Eukaryota</taxon>
        <taxon>Metazoa</taxon>
        <taxon>Ecdysozoa</taxon>
        <taxon>Arthropoda</taxon>
        <taxon>Hexapoda</taxon>
        <taxon>Insecta</taxon>
        <taxon>Pterygota</taxon>
        <taxon>Neoptera</taxon>
        <taxon>Paraneoptera</taxon>
        <taxon>Hemiptera</taxon>
        <taxon>Sternorrhyncha</taxon>
        <taxon>Coccoidea</taxon>
        <taxon>Coccidae</taxon>
        <taxon>Parthenolecanium</taxon>
    </lineage>
</organism>
<evidence type="ECO:0000256" key="5">
    <source>
        <dbReference type="ARBA" id="ARBA00022771"/>
    </source>
</evidence>
<dbReference type="InterPro" id="IPR056180">
    <property type="entry name" value="ZPR1_jr_dom"/>
</dbReference>
<dbReference type="InterPro" id="IPR042452">
    <property type="entry name" value="ZPR1_Znf1/2"/>
</dbReference>
<comment type="similarity">
    <text evidence="2">Belongs to the ZPR1 family.</text>
</comment>
<dbReference type="PANTHER" id="PTHR10876">
    <property type="entry name" value="ZINC FINGER PROTEIN ZPR1"/>
    <property type="match status" value="1"/>
</dbReference>
<evidence type="ECO:0000256" key="7">
    <source>
        <dbReference type="ARBA" id="ARBA00023242"/>
    </source>
</evidence>
<evidence type="ECO:0000256" key="6">
    <source>
        <dbReference type="ARBA" id="ARBA00022833"/>
    </source>
</evidence>
<keyword evidence="6" id="KW-0862">Zinc</keyword>
<dbReference type="InterPro" id="IPR040141">
    <property type="entry name" value="ZPR1"/>
</dbReference>
<proteinExistence type="inferred from homology"/>
<feature type="domain" description="Zinc finger ZPR1-type" evidence="8">
    <location>
        <begin position="25"/>
        <end position="183"/>
    </location>
</feature>
<feature type="domain" description="Zinc finger ZPR1-type" evidence="8">
    <location>
        <begin position="249"/>
        <end position="408"/>
    </location>
</feature>
<dbReference type="Pfam" id="PF22794">
    <property type="entry name" value="jr-ZPR1"/>
    <property type="match status" value="2"/>
</dbReference>
<comment type="caution">
    <text evidence="9">The sequence shown here is derived from an EMBL/GenBank/DDBJ whole genome shotgun (WGS) entry which is preliminary data.</text>
</comment>
<dbReference type="FunFam" id="2.20.25.420:FF:000002">
    <property type="entry name" value="Zinc finger protein ZPR1"/>
    <property type="match status" value="1"/>
</dbReference>
<protein>
    <recommendedName>
        <fullName evidence="8">Zinc finger ZPR1-type domain-containing protein</fullName>
    </recommendedName>
</protein>
<dbReference type="Proteomes" id="UP001367676">
    <property type="component" value="Unassembled WGS sequence"/>
</dbReference>
<dbReference type="NCBIfam" id="TIGR00310">
    <property type="entry name" value="ZPR1_znf"/>
    <property type="match status" value="2"/>
</dbReference>
<name>A0AAN9TSB5_9HEMI</name>
<keyword evidence="5" id="KW-0863">Zinc-finger</keyword>
<evidence type="ECO:0000256" key="2">
    <source>
        <dbReference type="ARBA" id="ARBA00008354"/>
    </source>
</evidence>
<dbReference type="FunFam" id="2.20.25.420:FF:000001">
    <property type="entry name" value="Zinc finger protein ZPR1"/>
    <property type="match status" value="1"/>
</dbReference>
<evidence type="ECO:0000256" key="4">
    <source>
        <dbReference type="ARBA" id="ARBA00022737"/>
    </source>
</evidence>
<dbReference type="InterPro" id="IPR004457">
    <property type="entry name" value="Znf_ZPR1"/>
</dbReference>
<dbReference type="InterPro" id="IPR042451">
    <property type="entry name" value="ZPR1_A/B_dom"/>
</dbReference>
<keyword evidence="7" id="KW-0539">Nucleus</keyword>
<dbReference type="GO" id="GO:0008270">
    <property type="term" value="F:zinc ion binding"/>
    <property type="evidence" value="ECO:0007669"/>
    <property type="project" value="UniProtKB-KW"/>
</dbReference>
<dbReference type="GO" id="GO:0005634">
    <property type="term" value="C:nucleus"/>
    <property type="evidence" value="ECO:0007669"/>
    <property type="project" value="UniProtKB-SubCell"/>
</dbReference>
<evidence type="ECO:0000313" key="9">
    <source>
        <dbReference type="EMBL" id="KAK7602982.1"/>
    </source>
</evidence>
<accession>A0AAN9TSB5</accession>
<evidence type="ECO:0000256" key="3">
    <source>
        <dbReference type="ARBA" id="ARBA00022723"/>
    </source>
</evidence>
<evidence type="ECO:0000259" key="8">
    <source>
        <dbReference type="SMART" id="SM00709"/>
    </source>
</evidence>
<keyword evidence="3" id="KW-0479">Metal-binding</keyword>
<dbReference type="AlphaFoldDB" id="A0AAN9TSB5"/>
<dbReference type="SMART" id="SM00709">
    <property type="entry name" value="Zpr1"/>
    <property type="match status" value="2"/>
</dbReference>
<reference evidence="9 10" key="1">
    <citation type="submission" date="2024-03" db="EMBL/GenBank/DDBJ databases">
        <title>Adaptation during the transition from Ophiocordyceps entomopathogen to insect associate is accompanied by gene loss and intensified selection.</title>
        <authorList>
            <person name="Ward C.M."/>
            <person name="Onetto C.A."/>
            <person name="Borneman A.R."/>
        </authorList>
    </citation>
    <scope>NUCLEOTIDE SEQUENCE [LARGE SCALE GENOMIC DNA]</scope>
    <source>
        <strain evidence="9">AWRI1</strain>
        <tissue evidence="9">Single Adult Female</tissue>
    </source>
</reference>